<accession>A0AAN6UEF2</accession>
<feature type="region of interest" description="Disordered" evidence="1">
    <location>
        <begin position="191"/>
        <end position="291"/>
    </location>
</feature>
<evidence type="ECO:0000313" key="2">
    <source>
        <dbReference type="EMBL" id="KAK4131254.1"/>
    </source>
</evidence>
<feature type="compositionally biased region" description="Basic and acidic residues" evidence="1">
    <location>
        <begin position="230"/>
        <end position="291"/>
    </location>
</feature>
<dbReference type="EMBL" id="MU853426">
    <property type="protein sequence ID" value="KAK4131254.1"/>
    <property type="molecule type" value="Genomic_DNA"/>
</dbReference>
<comment type="caution">
    <text evidence="2">The sequence shown here is derived from an EMBL/GenBank/DDBJ whole genome shotgun (WGS) entry which is preliminary data.</text>
</comment>
<proteinExistence type="predicted"/>
<sequence length="291" mass="32227">MDPRRSSRQPAPPSDRDREPQRRTAASSSTTSSSRRSEPPASASSSRPARTPASSTATSSSNRPPQPPPAEYDADGPAPPEPEPDEYDLNEDGRDVELAQHWDDWDKDQNIERDSTYPVIIDDGVAAAVFQVLGGRPPQIHTMKRVPRLGDGLGLKKLGDVKVVLVNGDDQDLIKSQFRGKRAAVVMGKAERSAFRPTAQRGSGSGSAAQQPAELPLRGGPPPPSQSRDSSSRQDGDRGPRREEPRREESRREESRREAPRGERERRREGGEKRGEGGDRQREPRREERRR</sequence>
<feature type="compositionally biased region" description="Low complexity" evidence="1">
    <location>
        <begin position="23"/>
        <end position="63"/>
    </location>
</feature>
<reference evidence="2" key="2">
    <citation type="submission" date="2023-05" db="EMBL/GenBank/DDBJ databases">
        <authorList>
            <consortium name="Lawrence Berkeley National Laboratory"/>
            <person name="Steindorff A."/>
            <person name="Hensen N."/>
            <person name="Bonometti L."/>
            <person name="Westerberg I."/>
            <person name="Brannstrom I.O."/>
            <person name="Guillou S."/>
            <person name="Cros-Aarteil S."/>
            <person name="Calhoun S."/>
            <person name="Haridas S."/>
            <person name="Kuo A."/>
            <person name="Mondo S."/>
            <person name="Pangilinan J."/>
            <person name="Riley R."/>
            <person name="Labutti K."/>
            <person name="Andreopoulos B."/>
            <person name="Lipzen A."/>
            <person name="Chen C."/>
            <person name="Yanf M."/>
            <person name="Daum C."/>
            <person name="Ng V."/>
            <person name="Clum A."/>
            <person name="Ohm R."/>
            <person name="Martin F."/>
            <person name="Silar P."/>
            <person name="Natvig D."/>
            <person name="Lalanne C."/>
            <person name="Gautier V."/>
            <person name="Ament-Velasquez S.L."/>
            <person name="Kruys A."/>
            <person name="Hutchinson M.I."/>
            <person name="Powell A.J."/>
            <person name="Barry K."/>
            <person name="Miller A.N."/>
            <person name="Grigoriev I.V."/>
            <person name="Debuchy R."/>
            <person name="Gladieux P."/>
            <person name="Thoren M.H."/>
            <person name="Johannesson H."/>
        </authorList>
    </citation>
    <scope>NUCLEOTIDE SEQUENCE</scope>
    <source>
        <strain evidence="2">CBS 123565</strain>
    </source>
</reference>
<feature type="compositionally biased region" description="Polar residues" evidence="1">
    <location>
        <begin position="200"/>
        <end position="210"/>
    </location>
</feature>
<evidence type="ECO:0000313" key="3">
    <source>
        <dbReference type="Proteomes" id="UP001304895"/>
    </source>
</evidence>
<name>A0AAN6UEF2_9PEZI</name>
<organism evidence="2 3">
    <name type="scientific">Trichocladium antarcticum</name>
    <dbReference type="NCBI Taxonomy" id="1450529"/>
    <lineage>
        <taxon>Eukaryota</taxon>
        <taxon>Fungi</taxon>
        <taxon>Dikarya</taxon>
        <taxon>Ascomycota</taxon>
        <taxon>Pezizomycotina</taxon>
        <taxon>Sordariomycetes</taxon>
        <taxon>Sordariomycetidae</taxon>
        <taxon>Sordariales</taxon>
        <taxon>Chaetomiaceae</taxon>
        <taxon>Trichocladium</taxon>
    </lineage>
</organism>
<keyword evidence="3" id="KW-1185">Reference proteome</keyword>
<protein>
    <submittedName>
        <fullName evidence="2">Uncharacterized protein</fullName>
    </submittedName>
</protein>
<dbReference type="Proteomes" id="UP001304895">
    <property type="component" value="Unassembled WGS sequence"/>
</dbReference>
<dbReference type="AlphaFoldDB" id="A0AAN6UEF2"/>
<feature type="region of interest" description="Disordered" evidence="1">
    <location>
        <begin position="1"/>
        <end position="94"/>
    </location>
</feature>
<evidence type="ECO:0000256" key="1">
    <source>
        <dbReference type="SAM" id="MobiDB-lite"/>
    </source>
</evidence>
<reference evidence="2" key="1">
    <citation type="journal article" date="2023" name="Mol. Phylogenet. Evol.">
        <title>Genome-scale phylogeny and comparative genomics of the fungal order Sordariales.</title>
        <authorList>
            <person name="Hensen N."/>
            <person name="Bonometti L."/>
            <person name="Westerberg I."/>
            <person name="Brannstrom I.O."/>
            <person name="Guillou S."/>
            <person name="Cros-Aarteil S."/>
            <person name="Calhoun S."/>
            <person name="Haridas S."/>
            <person name="Kuo A."/>
            <person name="Mondo S."/>
            <person name="Pangilinan J."/>
            <person name="Riley R."/>
            <person name="LaButti K."/>
            <person name="Andreopoulos B."/>
            <person name="Lipzen A."/>
            <person name="Chen C."/>
            <person name="Yan M."/>
            <person name="Daum C."/>
            <person name="Ng V."/>
            <person name="Clum A."/>
            <person name="Steindorff A."/>
            <person name="Ohm R.A."/>
            <person name="Martin F."/>
            <person name="Silar P."/>
            <person name="Natvig D.O."/>
            <person name="Lalanne C."/>
            <person name="Gautier V."/>
            <person name="Ament-Velasquez S.L."/>
            <person name="Kruys A."/>
            <person name="Hutchinson M.I."/>
            <person name="Powell A.J."/>
            <person name="Barry K."/>
            <person name="Miller A.N."/>
            <person name="Grigoriev I.V."/>
            <person name="Debuchy R."/>
            <person name="Gladieux P."/>
            <person name="Hiltunen Thoren M."/>
            <person name="Johannesson H."/>
        </authorList>
    </citation>
    <scope>NUCLEOTIDE SEQUENCE</scope>
    <source>
        <strain evidence="2">CBS 123565</strain>
    </source>
</reference>
<gene>
    <name evidence="2" type="ORF">BT67DRAFT_159594</name>
</gene>